<dbReference type="CDD" id="cd06433">
    <property type="entry name" value="GT_2_WfgS_like"/>
    <property type="match status" value="1"/>
</dbReference>
<feature type="domain" description="Glycosyltransferase 2-like" evidence="1">
    <location>
        <begin position="10"/>
        <end position="136"/>
    </location>
</feature>
<dbReference type="SUPFAM" id="SSF53448">
    <property type="entry name" value="Nucleotide-diphospho-sugar transferases"/>
    <property type="match status" value="1"/>
</dbReference>
<dbReference type="EMBL" id="CP138327">
    <property type="protein sequence ID" value="WXT99919.1"/>
    <property type="molecule type" value="Genomic_DNA"/>
</dbReference>
<dbReference type="GO" id="GO:0016758">
    <property type="term" value="F:hexosyltransferase activity"/>
    <property type="evidence" value="ECO:0007669"/>
    <property type="project" value="UniProtKB-ARBA"/>
</dbReference>
<dbReference type="EC" id="2.4.-.-" evidence="2"/>
<dbReference type="InterPro" id="IPR029044">
    <property type="entry name" value="Nucleotide-diphossugar_trans"/>
</dbReference>
<gene>
    <name evidence="2" type="ORF">Ctma_0625</name>
</gene>
<name>A0AAU6PG10_9GAMM</name>
<protein>
    <submittedName>
        <fullName evidence="2">Glycosyltransferase</fullName>
        <ecNumber evidence="2">2.4.-.-</ecNumber>
    </submittedName>
</protein>
<sequence>MSITTSPLISIVTIVFNGVEFLEETIQSVVSQTHENIEYIVIDGGSTDGTVEIIKKYEDKISRWISEPDKGIYDAMNKGIDLATGDWINFMNSGDCFLDKSVVDKVIPALGDDMIVVYGDTILDYGTYTSLKPSLDLSKMYYGQVIGHQSSFVNTTYHKKNLFSLEYKIAGDYDFLLRAYINNKNKVKRIPVVVSIFAMDGVSSSNEVKSTLERIKILKNIRQYKLQIRFAYFLLLLKIMIKRKLPLNTIKRLNKRKG</sequence>
<organism evidence="2">
    <name type="scientific">Catillopecten margaritatus gill symbiont</name>
    <dbReference type="NCBI Taxonomy" id="3083288"/>
    <lineage>
        <taxon>Bacteria</taxon>
        <taxon>Pseudomonadati</taxon>
        <taxon>Pseudomonadota</taxon>
        <taxon>Gammaproteobacteria</taxon>
        <taxon>sulfur-oxidizing symbionts</taxon>
    </lineage>
</organism>
<accession>A0AAU6PG10</accession>
<dbReference type="PANTHER" id="PTHR22916">
    <property type="entry name" value="GLYCOSYLTRANSFERASE"/>
    <property type="match status" value="1"/>
</dbReference>
<reference evidence="2" key="1">
    <citation type="submission" date="2023-10" db="EMBL/GenBank/DDBJ databases">
        <title>The first scallop-associated chemosynthetic bacterial symbiont.</title>
        <authorList>
            <person name="Lin Y.-T."/>
            <person name="Sun J."/>
            <person name="Ip J.C.-H."/>
            <person name="He X."/>
            <person name="Gao Z.-M."/>
            <person name="Perez M."/>
            <person name="Xu T."/>
            <person name="Qian P.-Y."/>
            <person name="Qiu J.-W."/>
        </authorList>
    </citation>
    <scope>NUCLEOTIDE SEQUENCE</scope>
    <source>
        <strain evidence="2">Gill1</strain>
    </source>
</reference>
<dbReference type="PANTHER" id="PTHR22916:SF67">
    <property type="entry name" value="COLANIC ACID BIOSYNTHESIS GLYCOSYL TRANSFERASE WCAE-RELATED"/>
    <property type="match status" value="1"/>
</dbReference>
<dbReference type="Gene3D" id="3.90.550.10">
    <property type="entry name" value="Spore Coat Polysaccharide Biosynthesis Protein SpsA, Chain A"/>
    <property type="match status" value="1"/>
</dbReference>
<keyword evidence="2" id="KW-0808">Transferase</keyword>
<proteinExistence type="predicted"/>
<dbReference type="Pfam" id="PF00535">
    <property type="entry name" value="Glycos_transf_2"/>
    <property type="match status" value="1"/>
</dbReference>
<keyword evidence="2" id="KW-0328">Glycosyltransferase</keyword>
<dbReference type="AlphaFoldDB" id="A0AAU6PG10"/>
<dbReference type="InterPro" id="IPR001173">
    <property type="entry name" value="Glyco_trans_2-like"/>
</dbReference>
<evidence type="ECO:0000259" key="1">
    <source>
        <dbReference type="Pfam" id="PF00535"/>
    </source>
</evidence>
<evidence type="ECO:0000313" key="2">
    <source>
        <dbReference type="EMBL" id="WXT99919.1"/>
    </source>
</evidence>